<feature type="domain" description="DUF8212" evidence="2">
    <location>
        <begin position="230"/>
        <end position="299"/>
    </location>
</feature>
<dbReference type="Pfam" id="PF26640">
    <property type="entry name" value="DUF8212"/>
    <property type="match status" value="1"/>
</dbReference>
<gene>
    <name evidence="3" type="ORF">PYCCODRAFT_1415116</name>
</gene>
<name>A0A1Y2IJ15_TRAC3</name>
<dbReference type="Proteomes" id="UP000193067">
    <property type="component" value="Unassembled WGS sequence"/>
</dbReference>
<dbReference type="InterPro" id="IPR058525">
    <property type="entry name" value="DUF8212"/>
</dbReference>
<evidence type="ECO:0000313" key="4">
    <source>
        <dbReference type="Proteomes" id="UP000193067"/>
    </source>
</evidence>
<dbReference type="PANTHER" id="PTHR10622">
    <property type="entry name" value="HET DOMAIN-CONTAINING PROTEIN"/>
    <property type="match status" value="1"/>
</dbReference>
<evidence type="ECO:0000259" key="2">
    <source>
        <dbReference type="Pfam" id="PF26640"/>
    </source>
</evidence>
<dbReference type="Pfam" id="PF06985">
    <property type="entry name" value="HET"/>
    <property type="match status" value="1"/>
</dbReference>
<reference evidence="3 4" key="1">
    <citation type="journal article" date="2015" name="Biotechnol. Biofuels">
        <title>Enhanced degradation of softwood versus hardwood by the white-rot fungus Pycnoporus coccineus.</title>
        <authorList>
            <person name="Couturier M."/>
            <person name="Navarro D."/>
            <person name="Chevret D."/>
            <person name="Henrissat B."/>
            <person name="Piumi F."/>
            <person name="Ruiz-Duenas F.J."/>
            <person name="Martinez A.T."/>
            <person name="Grigoriev I.V."/>
            <person name="Riley R."/>
            <person name="Lipzen A."/>
            <person name="Berrin J.G."/>
            <person name="Master E.R."/>
            <person name="Rosso M.N."/>
        </authorList>
    </citation>
    <scope>NUCLEOTIDE SEQUENCE [LARGE SCALE GENOMIC DNA]</scope>
    <source>
        <strain evidence="3 4">BRFM310</strain>
    </source>
</reference>
<dbReference type="EMBL" id="KZ084123">
    <property type="protein sequence ID" value="OSC99911.1"/>
    <property type="molecule type" value="Genomic_DNA"/>
</dbReference>
<evidence type="ECO:0000313" key="3">
    <source>
        <dbReference type="EMBL" id="OSC99911.1"/>
    </source>
</evidence>
<dbReference type="AlphaFoldDB" id="A0A1Y2IJ15"/>
<sequence>MWLLSTNRVQLQHFHSPAEVPGGYAILSHVWQDHEETFQQIQSLQHSGQEVAHAYDIRPKIHGSVNVARWLGYAWVWIDTVCIDKTNSTELEEAINSMFRWYAESSVCLAYLADVPDDCHVEAPQSTFRKSKWFTRGWTLQELIAPRQLLFMSEGWKCLGTKASLADLVEEITGIDAEVLTFRRVLDHVSVARRMSWASGRVTSKVEDEAYSLMGLFDVSMSTIYGEGKNAFRRLQEEIMKRSPDHTLFAWGNIMSDAAETWTSQTHRHKKDIISSLFAPSPTAFKRTGAAHPVRLTSVHLDAMVKLVRSCIEVSNAKPRVSPFNPL</sequence>
<dbReference type="OrthoDB" id="2749026at2759"/>
<protein>
    <submittedName>
        <fullName evidence="3">HET-domain-containing protein</fullName>
    </submittedName>
</protein>
<evidence type="ECO:0000259" key="1">
    <source>
        <dbReference type="Pfam" id="PF06985"/>
    </source>
</evidence>
<dbReference type="STRING" id="1353009.A0A1Y2IJ15"/>
<keyword evidence="4" id="KW-1185">Reference proteome</keyword>
<organism evidence="3 4">
    <name type="scientific">Trametes coccinea (strain BRFM310)</name>
    <name type="common">Pycnoporus coccineus</name>
    <dbReference type="NCBI Taxonomy" id="1353009"/>
    <lineage>
        <taxon>Eukaryota</taxon>
        <taxon>Fungi</taxon>
        <taxon>Dikarya</taxon>
        <taxon>Basidiomycota</taxon>
        <taxon>Agaricomycotina</taxon>
        <taxon>Agaricomycetes</taxon>
        <taxon>Polyporales</taxon>
        <taxon>Polyporaceae</taxon>
        <taxon>Trametes</taxon>
    </lineage>
</organism>
<feature type="domain" description="Heterokaryon incompatibility" evidence="1">
    <location>
        <begin position="24"/>
        <end position="117"/>
    </location>
</feature>
<dbReference type="InterPro" id="IPR010730">
    <property type="entry name" value="HET"/>
</dbReference>
<proteinExistence type="predicted"/>
<dbReference type="PANTHER" id="PTHR10622:SF10">
    <property type="entry name" value="HET DOMAIN-CONTAINING PROTEIN"/>
    <property type="match status" value="1"/>
</dbReference>
<accession>A0A1Y2IJ15</accession>